<dbReference type="EMBL" id="JARKNE010000010">
    <property type="protein sequence ID" value="KAK5794452.1"/>
    <property type="molecule type" value="Genomic_DNA"/>
</dbReference>
<accession>A0ABR0NHF6</accession>
<reference evidence="1 2" key="1">
    <citation type="submission" date="2023-03" db="EMBL/GenBank/DDBJ databases">
        <title>WGS of Gossypium arboreum.</title>
        <authorList>
            <person name="Yu D."/>
        </authorList>
    </citation>
    <scope>NUCLEOTIDE SEQUENCE [LARGE SCALE GENOMIC DNA]</scope>
    <source>
        <tissue evidence="1">Leaf</tissue>
    </source>
</reference>
<proteinExistence type="predicted"/>
<dbReference type="Proteomes" id="UP001358586">
    <property type="component" value="Chromosome 10"/>
</dbReference>
<comment type="caution">
    <text evidence="1">The sequence shown here is derived from an EMBL/GenBank/DDBJ whole genome shotgun (WGS) entry which is preliminary data.</text>
</comment>
<sequence>MVARASPSREDKGQIKATNYYSKSNLFMLKKLSMIVKGGGSKDDENHRGGICSPYCQPTDCLGRMEVAKNGSQFEGGLGRLGLTS</sequence>
<evidence type="ECO:0000313" key="2">
    <source>
        <dbReference type="Proteomes" id="UP001358586"/>
    </source>
</evidence>
<protein>
    <submittedName>
        <fullName evidence="1">Uncharacterized protein</fullName>
    </submittedName>
</protein>
<keyword evidence="2" id="KW-1185">Reference proteome</keyword>
<gene>
    <name evidence="1" type="ORF">PVK06_035678</name>
</gene>
<organism evidence="1 2">
    <name type="scientific">Gossypium arboreum</name>
    <name type="common">Tree cotton</name>
    <name type="synonym">Gossypium nanking</name>
    <dbReference type="NCBI Taxonomy" id="29729"/>
    <lineage>
        <taxon>Eukaryota</taxon>
        <taxon>Viridiplantae</taxon>
        <taxon>Streptophyta</taxon>
        <taxon>Embryophyta</taxon>
        <taxon>Tracheophyta</taxon>
        <taxon>Spermatophyta</taxon>
        <taxon>Magnoliopsida</taxon>
        <taxon>eudicotyledons</taxon>
        <taxon>Gunneridae</taxon>
        <taxon>Pentapetalae</taxon>
        <taxon>rosids</taxon>
        <taxon>malvids</taxon>
        <taxon>Malvales</taxon>
        <taxon>Malvaceae</taxon>
        <taxon>Malvoideae</taxon>
        <taxon>Gossypium</taxon>
    </lineage>
</organism>
<evidence type="ECO:0000313" key="1">
    <source>
        <dbReference type="EMBL" id="KAK5794452.1"/>
    </source>
</evidence>
<name>A0ABR0NHF6_GOSAR</name>